<reference evidence="11 12" key="1">
    <citation type="journal article" date="2015" name="Stand. Genomic Sci.">
        <title>Genomic Encyclopedia of Bacterial and Archaeal Type Strains, Phase III: the genomes of soil and plant-associated and newly described type strains.</title>
        <authorList>
            <person name="Whitman W.B."/>
            <person name="Woyke T."/>
            <person name="Klenk H.P."/>
            <person name="Zhou Y."/>
            <person name="Lilburn T.G."/>
            <person name="Beck B.J."/>
            <person name="De Vos P."/>
            <person name="Vandamme P."/>
            <person name="Eisen J.A."/>
            <person name="Garrity G."/>
            <person name="Hugenholtz P."/>
            <person name="Kyrpides N.C."/>
        </authorList>
    </citation>
    <scope>NUCLEOTIDE SEQUENCE [LARGE SCALE GENOMIC DNA]</scope>
    <source>
        <strain evidence="11 12">VKM Ac-2541</strain>
    </source>
</reference>
<protein>
    <recommendedName>
        <fullName evidence="1">valine--tRNA ligase</fullName>
        <ecNumber evidence="1">6.1.1.9</ecNumber>
    </recommendedName>
    <alternativeName>
        <fullName evidence="7">Valyl-tRNA synthetase</fullName>
    </alternativeName>
</protein>
<feature type="domain" description="Aminoacyl-tRNA synthetase class Ia" evidence="9">
    <location>
        <begin position="20"/>
        <end position="276"/>
    </location>
</feature>
<keyword evidence="3" id="KW-0547">Nucleotide-binding</keyword>
<dbReference type="Pfam" id="PF08264">
    <property type="entry name" value="Anticodon_1"/>
    <property type="match status" value="1"/>
</dbReference>
<evidence type="ECO:0000256" key="1">
    <source>
        <dbReference type="ARBA" id="ARBA00013169"/>
    </source>
</evidence>
<dbReference type="InterPro" id="IPR002300">
    <property type="entry name" value="aa-tRNA-synth_Ia"/>
</dbReference>
<dbReference type="GO" id="GO:0005524">
    <property type="term" value="F:ATP binding"/>
    <property type="evidence" value="ECO:0007669"/>
    <property type="project" value="UniProtKB-KW"/>
</dbReference>
<evidence type="ECO:0000256" key="3">
    <source>
        <dbReference type="ARBA" id="ARBA00022741"/>
    </source>
</evidence>
<dbReference type="GO" id="GO:0004832">
    <property type="term" value="F:valine-tRNA ligase activity"/>
    <property type="evidence" value="ECO:0007669"/>
    <property type="project" value="UniProtKB-EC"/>
</dbReference>
<feature type="domain" description="Methionyl/Valyl/Leucyl/Isoleucyl-tRNA synthetase anticodon-binding" evidence="10">
    <location>
        <begin position="457"/>
        <end position="598"/>
    </location>
</feature>
<evidence type="ECO:0000259" key="9">
    <source>
        <dbReference type="Pfam" id="PF00133"/>
    </source>
</evidence>
<evidence type="ECO:0000256" key="7">
    <source>
        <dbReference type="ARBA" id="ARBA00029936"/>
    </source>
</evidence>
<evidence type="ECO:0000256" key="5">
    <source>
        <dbReference type="ARBA" id="ARBA00022917"/>
    </source>
</evidence>
<dbReference type="InterPro" id="IPR002303">
    <property type="entry name" value="Valyl-tRNA_ligase"/>
</dbReference>
<dbReference type="PANTHER" id="PTHR11946:SF93">
    <property type="entry name" value="VALINE--TRNA LIGASE, CHLOROPLASTIC_MITOCHONDRIAL 2"/>
    <property type="match status" value="1"/>
</dbReference>
<dbReference type="EC" id="6.1.1.9" evidence="1"/>
<keyword evidence="12" id="KW-1185">Reference proteome</keyword>
<comment type="catalytic activity">
    <reaction evidence="8">
        <text>tRNA(Val) + L-valine + ATP = L-valyl-tRNA(Val) + AMP + diphosphate</text>
        <dbReference type="Rhea" id="RHEA:10704"/>
        <dbReference type="Rhea" id="RHEA-COMP:9672"/>
        <dbReference type="Rhea" id="RHEA-COMP:9708"/>
        <dbReference type="ChEBI" id="CHEBI:30616"/>
        <dbReference type="ChEBI" id="CHEBI:33019"/>
        <dbReference type="ChEBI" id="CHEBI:57762"/>
        <dbReference type="ChEBI" id="CHEBI:78442"/>
        <dbReference type="ChEBI" id="CHEBI:78537"/>
        <dbReference type="ChEBI" id="CHEBI:456215"/>
        <dbReference type="EC" id="6.1.1.9"/>
    </reaction>
</comment>
<dbReference type="Proteomes" id="UP000295573">
    <property type="component" value="Unassembled WGS sequence"/>
</dbReference>
<dbReference type="InterPro" id="IPR009080">
    <property type="entry name" value="tRNAsynth_Ia_anticodon-bd"/>
</dbReference>
<dbReference type="SUPFAM" id="SSF47323">
    <property type="entry name" value="Anticodon-binding domain of a subclass of class I aminoacyl-tRNA synthetases"/>
    <property type="match status" value="1"/>
</dbReference>
<dbReference type="GO" id="GO:0006438">
    <property type="term" value="P:valyl-tRNA aminoacylation"/>
    <property type="evidence" value="ECO:0007669"/>
    <property type="project" value="InterPro"/>
</dbReference>
<dbReference type="Pfam" id="PF00133">
    <property type="entry name" value="tRNA-synt_1"/>
    <property type="match status" value="2"/>
</dbReference>
<dbReference type="InterPro" id="IPR014729">
    <property type="entry name" value="Rossmann-like_a/b/a_fold"/>
</dbReference>
<comment type="caution">
    <text evidence="11">The sequence shown here is derived from an EMBL/GenBank/DDBJ whole genome shotgun (WGS) entry which is preliminary data.</text>
</comment>
<dbReference type="Gene3D" id="3.40.50.620">
    <property type="entry name" value="HUPs"/>
    <property type="match status" value="1"/>
</dbReference>
<organism evidence="11 12">
    <name type="scientific">Kribbella antiqua</name>
    <dbReference type="NCBI Taxonomy" id="2512217"/>
    <lineage>
        <taxon>Bacteria</taxon>
        <taxon>Bacillati</taxon>
        <taxon>Actinomycetota</taxon>
        <taxon>Actinomycetes</taxon>
        <taxon>Propionibacteriales</taxon>
        <taxon>Kribbellaceae</taxon>
        <taxon>Kribbella</taxon>
    </lineage>
</organism>
<feature type="domain" description="Aminoacyl-tRNA synthetase class Ia" evidence="9">
    <location>
        <begin position="292"/>
        <end position="411"/>
    </location>
</feature>
<dbReference type="OrthoDB" id="9810365at2"/>
<evidence type="ECO:0000313" key="12">
    <source>
        <dbReference type="Proteomes" id="UP000295573"/>
    </source>
</evidence>
<dbReference type="InterPro" id="IPR013155">
    <property type="entry name" value="M/V/L/I-tRNA-synth_anticd-bd"/>
</dbReference>
<evidence type="ECO:0000256" key="8">
    <source>
        <dbReference type="ARBA" id="ARBA00047552"/>
    </source>
</evidence>
<evidence type="ECO:0000259" key="10">
    <source>
        <dbReference type="Pfam" id="PF08264"/>
    </source>
</evidence>
<evidence type="ECO:0000256" key="2">
    <source>
        <dbReference type="ARBA" id="ARBA00022598"/>
    </source>
</evidence>
<evidence type="ECO:0000313" key="11">
    <source>
        <dbReference type="EMBL" id="TCO43968.1"/>
    </source>
</evidence>
<dbReference type="EMBL" id="SLWR01000011">
    <property type="protein sequence ID" value="TCO43968.1"/>
    <property type="molecule type" value="Genomic_DNA"/>
</dbReference>
<accession>A0A4R2IJH2</accession>
<keyword evidence="5" id="KW-0648">Protein biosynthesis</keyword>
<keyword evidence="4" id="KW-0067">ATP-binding</keyword>
<evidence type="ECO:0000256" key="4">
    <source>
        <dbReference type="ARBA" id="ARBA00022840"/>
    </source>
</evidence>
<proteinExistence type="predicted"/>
<name>A0A4R2IJH2_9ACTN</name>
<dbReference type="PANTHER" id="PTHR11946">
    <property type="entry name" value="VALYL-TRNA SYNTHETASES"/>
    <property type="match status" value="1"/>
</dbReference>
<gene>
    <name evidence="11" type="ORF">EV646_111160</name>
</gene>
<dbReference type="GO" id="GO:0005829">
    <property type="term" value="C:cytosol"/>
    <property type="evidence" value="ECO:0007669"/>
    <property type="project" value="TreeGrafter"/>
</dbReference>
<keyword evidence="6 11" id="KW-0030">Aminoacyl-tRNA synthetase</keyword>
<dbReference type="CDD" id="cd00817">
    <property type="entry name" value="ValRS_core"/>
    <property type="match status" value="1"/>
</dbReference>
<dbReference type="AlphaFoldDB" id="A0A4R2IJH2"/>
<evidence type="ECO:0000256" key="6">
    <source>
        <dbReference type="ARBA" id="ARBA00023146"/>
    </source>
</evidence>
<keyword evidence="2" id="KW-0436">Ligase</keyword>
<dbReference type="Gene3D" id="1.10.730.10">
    <property type="entry name" value="Isoleucyl-tRNA Synthetase, Domain 1"/>
    <property type="match status" value="1"/>
</dbReference>
<sequence>MSTFDAHYTPAHHFARDADRYAAWERAGLFRPRPAAERFAMILPPLNITGGLHLGHAYEHAISDAFIRHRRMLGAETLWLPGTDHAGIATQALMERQLAAEGTSRHELGRDAFLARTRAWGDMTGETIATQMRRLGMSPDWDRSTYTLDPGPARATHAAFSRLFEQGLIYRAERDTLWCTGCQTGLSDIETTETAGGRICTRCSSRIEIRSTPQWYLATTTLAASARSAFESGQLRIDPPELATEYLRWLDEMRDWCLSRQLWWGHRIPIWYGADGTAHSFGPDEAIPAGWTHDEDTLDTWFSSGLWPLATLGWPEATEDLARYYPNDLLITGSDLIFFWAIRMTMLCTHLTGTAPFKRLYLHGMIRTEHGKKMSTSFGNTIDPLDYADEFGTDALRLALCRRARPGADLSFGRTDLTGALALLKKLWSIARLTTAYGIHLAASTPPEPQEPTHPLDRWLASRLERTRALASAGFEELDLAGTTDALARFMHDDLSDLYLEARKPSLRHDPGSRATLAATLAELLLLLHPIAPYLTEQLWESLAGAGGSSQDALDAHAWPAARPGRLDPEAETDVDRLRRLLHAARSHRAKHGIPAGTMLPGHADGLECSAELLRLARLRPDDTIRDHHAAAILTCGPATLTIGTLPQDAEQPLRRSRTLRRC</sequence>
<dbReference type="RefSeq" id="WP_132154200.1">
    <property type="nucleotide sequence ID" value="NZ_SLWR01000011.1"/>
</dbReference>
<dbReference type="SUPFAM" id="SSF52374">
    <property type="entry name" value="Nucleotidylyl transferase"/>
    <property type="match status" value="1"/>
</dbReference>